<organism evidence="15 16">
    <name type="scientific">Adiantum capillus-veneris</name>
    <name type="common">Maidenhair fern</name>
    <dbReference type="NCBI Taxonomy" id="13818"/>
    <lineage>
        <taxon>Eukaryota</taxon>
        <taxon>Viridiplantae</taxon>
        <taxon>Streptophyta</taxon>
        <taxon>Embryophyta</taxon>
        <taxon>Tracheophyta</taxon>
        <taxon>Polypodiopsida</taxon>
        <taxon>Polypodiidae</taxon>
        <taxon>Polypodiales</taxon>
        <taxon>Pteridineae</taxon>
        <taxon>Pteridaceae</taxon>
        <taxon>Vittarioideae</taxon>
        <taxon>Adiantum</taxon>
    </lineage>
</organism>
<feature type="chain" id="PRO_5038382559" description="trans-cinnamate 4-monooxygenase" evidence="14">
    <location>
        <begin position="16"/>
        <end position="524"/>
    </location>
</feature>
<dbReference type="EMBL" id="JABFUD020000013">
    <property type="protein sequence ID" value="KAI5070979.1"/>
    <property type="molecule type" value="Genomic_DNA"/>
</dbReference>
<keyword evidence="14" id="KW-0732">Signal</keyword>
<dbReference type="SUPFAM" id="SSF48264">
    <property type="entry name" value="Cytochrome P450"/>
    <property type="match status" value="1"/>
</dbReference>
<dbReference type="GO" id="GO:0005506">
    <property type="term" value="F:iron ion binding"/>
    <property type="evidence" value="ECO:0007669"/>
    <property type="project" value="InterPro"/>
</dbReference>
<feature type="binding site" description="axial binding residue" evidence="12">
    <location>
        <position position="467"/>
    </location>
    <ligand>
        <name>heme</name>
        <dbReference type="ChEBI" id="CHEBI:30413"/>
    </ligand>
    <ligandPart>
        <name>Fe</name>
        <dbReference type="ChEBI" id="CHEBI:18248"/>
    </ligandPart>
</feature>
<dbReference type="PRINTS" id="PR00385">
    <property type="entry name" value="P450"/>
</dbReference>
<dbReference type="PANTHER" id="PTHR47948:SF4">
    <property type="entry name" value="TRANS-CINNAMATE 4-MONOOXYGENASE"/>
    <property type="match status" value="1"/>
</dbReference>
<dbReference type="Gene3D" id="1.10.630.10">
    <property type="entry name" value="Cytochrome P450"/>
    <property type="match status" value="1"/>
</dbReference>
<keyword evidence="8 13" id="KW-0503">Monooxygenase</keyword>
<dbReference type="GO" id="GO:0016020">
    <property type="term" value="C:membrane"/>
    <property type="evidence" value="ECO:0007669"/>
    <property type="project" value="UniProtKB-SubCell"/>
</dbReference>
<dbReference type="GO" id="GO:0020037">
    <property type="term" value="F:heme binding"/>
    <property type="evidence" value="ECO:0007669"/>
    <property type="project" value="InterPro"/>
</dbReference>
<evidence type="ECO:0000256" key="13">
    <source>
        <dbReference type="RuleBase" id="RU000461"/>
    </source>
</evidence>
<comment type="caution">
    <text evidence="15">The sequence shown here is derived from an EMBL/GenBank/DDBJ whole genome shotgun (WGS) entry which is preliminary data.</text>
</comment>
<evidence type="ECO:0000256" key="3">
    <source>
        <dbReference type="ARBA" id="ARBA00010617"/>
    </source>
</evidence>
<proteinExistence type="inferred from homology"/>
<evidence type="ECO:0000256" key="7">
    <source>
        <dbReference type="ARBA" id="ARBA00023004"/>
    </source>
</evidence>
<dbReference type="EC" id="1.14.14.91" evidence="10"/>
<evidence type="ECO:0000256" key="8">
    <source>
        <dbReference type="ARBA" id="ARBA00023033"/>
    </source>
</evidence>
<evidence type="ECO:0000256" key="10">
    <source>
        <dbReference type="ARBA" id="ARBA00038946"/>
    </source>
</evidence>
<evidence type="ECO:0000313" key="15">
    <source>
        <dbReference type="EMBL" id="KAI5070979.1"/>
    </source>
</evidence>
<comment type="pathway">
    <text evidence="9">Phenylpropanoid metabolism; trans-4-coumarate biosynthesis; trans-4-coumarate from trans-cinnamate: step 1/1.</text>
</comment>
<dbReference type="AlphaFoldDB" id="A0A9D4UNP8"/>
<dbReference type="PANTHER" id="PTHR47948">
    <property type="entry name" value="TRANS-CINNAMATE 4-MONOOXYGENASE"/>
    <property type="match status" value="1"/>
</dbReference>
<dbReference type="InterPro" id="IPR002401">
    <property type="entry name" value="Cyt_P450_E_grp-I"/>
</dbReference>
<dbReference type="GO" id="GO:0016710">
    <property type="term" value="F:trans-cinnamate 4-monooxygenase activity"/>
    <property type="evidence" value="ECO:0007669"/>
    <property type="project" value="UniProtKB-EC"/>
</dbReference>
<keyword evidence="4 12" id="KW-0349">Heme</keyword>
<evidence type="ECO:0000256" key="14">
    <source>
        <dbReference type="SAM" id="SignalP"/>
    </source>
</evidence>
<evidence type="ECO:0000256" key="9">
    <source>
        <dbReference type="ARBA" id="ARBA00037893"/>
    </source>
</evidence>
<feature type="signal peptide" evidence="14">
    <location>
        <begin position="1"/>
        <end position="15"/>
    </location>
</feature>
<evidence type="ECO:0000256" key="6">
    <source>
        <dbReference type="ARBA" id="ARBA00023002"/>
    </source>
</evidence>
<dbReference type="InterPro" id="IPR001128">
    <property type="entry name" value="Cyt_P450"/>
</dbReference>
<evidence type="ECO:0000313" key="16">
    <source>
        <dbReference type="Proteomes" id="UP000886520"/>
    </source>
</evidence>
<reference evidence="15" key="1">
    <citation type="submission" date="2021-01" db="EMBL/GenBank/DDBJ databases">
        <title>Adiantum capillus-veneris genome.</title>
        <authorList>
            <person name="Fang Y."/>
            <person name="Liao Q."/>
        </authorList>
    </citation>
    <scope>NUCLEOTIDE SEQUENCE</scope>
    <source>
        <strain evidence="15">H3</strain>
        <tissue evidence="15">Leaf</tissue>
    </source>
</reference>
<evidence type="ECO:0000256" key="11">
    <source>
        <dbReference type="ARBA" id="ARBA00048198"/>
    </source>
</evidence>
<dbReference type="Proteomes" id="UP000886520">
    <property type="component" value="Chromosome 13"/>
</dbReference>
<comment type="cofactor">
    <cofactor evidence="1 12">
        <name>heme</name>
        <dbReference type="ChEBI" id="CHEBI:30413"/>
    </cofactor>
</comment>
<keyword evidence="6 13" id="KW-0560">Oxidoreductase</keyword>
<evidence type="ECO:0000256" key="5">
    <source>
        <dbReference type="ARBA" id="ARBA00022723"/>
    </source>
</evidence>
<keyword evidence="16" id="KW-1185">Reference proteome</keyword>
<gene>
    <name evidence="15" type="ORF">GOP47_0013230</name>
</gene>
<dbReference type="PRINTS" id="PR00463">
    <property type="entry name" value="EP450I"/>
</dbReference>
<dbReference type="PROSITE" id="PS00086">
    <property type="entry name" value="CYTOCHROME_P450"/>
    <property type="match status" value="1"/>
</dbReference>
<evidence type="ECO:0000256" key="1">
    <source>
        <dbReference type="ARBA" id="ARBA00001971"/>
    </source>
</evidence>
<sequence length="524" mass="60567">MLMAAMQSLFSFTLASNPSDPFALPITPSGRRLTLILLIFTFCSAVFLRLCRRRLTLPPGPRCWPVVGSWLQVGDDLNHKRLASLARKYGDIFMLQMGQRRIVVVSSAELAKEVLHTQGVEFASRRGNLVYDIFTGNGQDMVFTMYGDHWRRMRRIITVPFCTNKVVQESRFTWEQEINMAVDDVTSRRESFTSGIVIRRRLQLMMYNIIYRMMFNRRFADETDPLYVKLEAYNAERSRLAQSFEYNYGDFMPILKPLLKGYLRRCQELQDKRLSLFRDMFLEERKKILSTAKVDDGDKCAIDRILRDQMKEEINEDNVLYMIESLNVQAIETTLCSMEWVLAEIINNQDVQDKLRNEIDRVLDGGQVTEPDISKLPYLMAVVKESLRLHMPIPLLMPHMNVKHAKLGQYDILPGTKVLVNAWWIANNPEIWENPDKFWPERFMEHNIEAIGSDFRFLPFGSGRRCCPGSILALPLLALVVGRLVQTYELLPGPGLDGVDMAELGGQSRLHLLHHSLVRIRVRA</sequence>
<accession>A0A9D4UNP8</accession>
<keyword evidence="7 12" id="KW-0408">Iron</keyword>
<comment type="similarity">
    <text evidence="3 13">Belongs to the cytochrome P450 family.</text>
</comment>
<comment type="subcellular location">
    <subcellularLocation>
        <location evidence="2">Membrane</location>
        <topology evidence="2">Single-pass membrane protein</topology>
    </subcellularLocation>
</comment>
<dbReference type="Pfam" id="PF00067">
    <property type="entry name" value="p450"/>
    <property type="match status" value="1"/>
</dbReference>
<evidence type="ECO:0000256" key="4">
    <source>
        <dbReference type="ARBA" id="ARBA00022617"/>
    </source>
</evidence>
<name>A0A9D4UNP8_ADICA</name>
<keyword evidence="5 12" id="KW-0479">Metal-binding</keyword>
<dbReference type="OrthoDB" id="1470350at2759"/>
<comment type="catalytic activity">
    <reaction evidence="11">
        <text>(E)-cinnamate + reduced [NADPH--hemoprotein reductase] + O2 = (E)-4-coumarate + oxidized [NADPH--hemoprotein reductase] + H2O + H(+)</text>
        <dbReference type="Rhea" id="RHEA:10608"/>
        <dbReference type="Rhea" id="RHEA-COMP:11964"/>
        <dbReference type="Rhea" id="RHEA-COMP:11965"/>
        <dbReference type="ChEBI" id="CHEBI:12876"/>
        <dbReference type="ChEBI" id="CHEBI:15377"/>
        <dbReference type="ChEBI" id="CHEBI:15378"/>
        <dbReference type="ChEBI" id="CHEBI:15379"/>
        <dbReference type="ChEBI" id="CHEBI:15669"/>
        <dbReference type="ChEBI" id="CHEBI:57618"/>
        <dbReference type="ChEBI" id="CHEBI:58210"/>
        <dbReference type="EC" id="1.14.14.91"/>
    </reaction>
</comment>
<dbReference type="InterPro" id="IPR017972">
    <property type="entry name" value="Cyt_P450_CS"/>
</dbReference>
<dbReference type="InterPro" id="IPR036396">
    <property type="entry name" value="Cyt_P450_sf"/>
</dbReference>
<evidence type="ECO:0000256" key="2">
    <source>
        <dbReference type="ARBA" id="ARBA00004167"/>
    </source>
</evidence>
<protein>
    <recommendedName>
        <fullName evidence="10">trans-cinnamate 4-monooxygenase</fullName>
        <ecNumber evidence="10">1.14.14.91</ecNumber>
    </recommendedName>
</protein>
<evidence type="ECO:0000256" key="12">
    <source>
        <dbReference type="PIRSR" id="PIRSR602401-1"/>
    </source>
</evidence>